<organism evidence="2 3">
    <name type="scientific">Papaver atlanticum</name>
    <dbReference type="NCBI Taxonomy" id="357466"/>
    <lineage>
        <taxon>Eukaryota</taxon>
        <taxon>Viridiplantae</taxon>
        <taxon>Streptophyta</taxon>
        <taxon>Embryophyta</taxon>
        <taxon>Tracheophyta</taxon>
        <taxon>Spermatophyta</taxon>
        <taxon>Magnoliopsida</taxon>
        <taxon>Ranunculales</taxon>
        <taxon>Papaveraceae</taxon>
        <taxon>Papaveroideae</taxon>
        <taxon>Papaver</taxon>
    </lineage>
</organism>
<keyword evidence="3" id="KW-1185">Reference proteome</keyword>
<gene>
    <name evidence="2" type="ORF">MKW98_015074</name>
</gene>
<evidence type="ECO:0000313" key="2">
    <source>
        <dbReference type="EMBL" id="KAI3871174.1"/>
    </source>
</evidence>
<proteinExistence type="predicted"/>
<dbReference type="EMBL" id="JAJJMB010013076">
    <property type="protein sequence ID" value="KAI3871174.1"/>
    <property type="molecule type" value="Genomic_DNA"/>
</dbReference>
<accession>A0AAD4X9G7</accession>
<feature type="compositionally biased region" description="Pro residues" evidence="1">
    <location>
        <begin position="42"/>
        <end position="118"/>
    </location>
</feature>
<evidence type="ECO:0000256" key="1">
    <source>
        <dbReference type="SAM" id="MobiDB-lite"/>
    </source>
</evidence>
<sequence>MLQFFSFRLLKSVLLNKKCTKRRKPGRGASLFCECCCKNMSPSPPPPSPPPPPPSPPPPSPPPPPPSPPPPSPPPPPPSPPPPPPPSLPPPSPSPPPPSPPPPSPPPPSPSPPPPTPPINICKAGETFIPNPATSCSLCTRDYCESQCSAKGGVLTRMACAPSLLLCRCCCKSLTLPSSNTAHGSTLFAAIQ</sequence>
<comment type="caution">
    <text evidence="2">The sequence shown here is derived from an EMBL/GenBank/DDBJ whole genome shotgun (WGS) entry which is preliminary data.</text>
</comment>
<feature type="region of interest" description="Disordered" evidence="1">
    <location>
        <begin position="41"/>
        <end position="119"/>
    </location>
</feature>
<evidence type="ECO:0000313" key="3">
    <source>
        <dbReference type="Proteomes" id="UP001202328"/>
    </source>
</evidence>
<name>A0AAD4X9G7_9MAGN</name>
<reference evidence="2" key="1">
    <citation type="submission" date="2022-04" db="EMBL/GenBank/DDBJ databases">
        <title>A functionally conserved STORR gene fusion in Papaver species that diverged 16.8 million years ago.</title>
        <authorList>
            <person name="Catania T."/>
        </authorList>
    </citation>
    <scope>NUCLEOTIDE SEQUENCE</scope>
    <source>
        <strain evidence="2">S-188037</strain>
    </source>
</reference>
<dbReference type="Proteomes" id="UP001202328">
    <property type="component" value="Unassembled WGS sequence"/>
</dbReference>
<dbReference type="AlphaFoldDB" id="A0AAD4X9G7"/>
<dbReference type="PRINTS" id="PR01217">
    <property type="entry name" value="PRICHEXTENSN"/>
</dbReference>
<protein>
    <submittedName>
        <fullName evidence="2">Uncharacterized protein</fullName>
    </submittedName>
</protein>